<comment type="caution">
    <text evidence="2">The sequence shown here is derived from an EMBL/GenBank/DDBJ whole genome shotgun (WGS) entry which is preliminary data.</text>
</comment>
<dbReference type="NCBIfam" id="TIGR04183">
    <property type="entry name" value="Por_Secre_tail"/>
    <property type="match status" value="1"/>
</dbReference>
<evidence type="ECO:0000259" key="1">
    <source>
        <dbReference type="Pfam" id="PF18962"/>
    </source>
</evidence>
<gene>
    <name evidence="2" type="ORF">HBN54_004314</name>
</gene>
<reference evidence="2 3" key="1">
    <citation type="submission" date="2020-03" db="EMBL/GenBank/DDBJ databases">
        <title>Genomic Encyclopedia of Type Strains, Phase IV (KMG-V): Genome sequencing to study the core and pangenomes of soil and plant-associated prokaryotes.</title>
        <authorList>
            <person name="Whitman W."/>
        </authorList>
    </citation>
    <scope>NUCLEOTIDE SEQUENCE [LARGE SCALE GENOMIC DNA]</scope>
    <source>
        <strain evidence="2 3">1B</strain>
    </source>
</reference>
<dbReference type="EMBL" id="JAAVTK010000021">
    <property type="protein sequence ID" value="NKI91694.1"/>
    <property type="molecule type" value="Genomic_DNA"/>
</dbReference>
<name>A0ABX1HP63_9BACT</name>
<keyword evidence="3" id="KW-1185">Reference proteome</keyword>
<dbReference type="Gene3D" id="2.60.40.4070">
    <property type="match status" value="1"/>
</dbReference>
<organism evidence="2 3">
    <name type="scientific">Hymenobacter artigasi</name>
    <dbReference type="NCBI Taxonomy" id="2719616"/>
    <lineage>
        <taxon>Bacteria</taxon>
        <taxon>Pseudomonadati</taxon>
        <taxon>Bacteroidota</taxon>
        <taxon>Cytophagia</taxon>
        <taxon>Cytophagales</taxon>
        <taxon>Hymenobacteraceae</taxon>
        <taxon>Hymenobacter</taxon>
    </lineage>
</organism>
<sequence>MKTPLYTSLFSLAEFSKRPRTTPWLTAWLWRMALVLVVGLGLAPTPARAQNPGVGGTQAGFEIDAHFSSGIIPSFWTGSGPNQNYFPSVTTFGDDWSQGLTGSAMLKQVGGVSVTGATADARGLWQVDGNWGTSSAIGELSVFAGSSNKNGDAIGTGQSPYSVGTGSGGPQKNDITNTFLHSRQVDNKLWLFFGAETRSVNGASYLDFEYNQAGVKKIGNQLVGQGPLNGRTLNDFLLVINYTGGGNKPVVGVRRWVAPGTWSNELPVSTLGAFVTTNTADVAPVAPNKAFTSDGAFSNTTGALQFVEGGLNVTDVFRDSPLDQCTPLATITVKTRSSPSYTSELKDYDVLSFPLTPSATATVADVPAQCKPISGSTVFSVSGTYGNGTPTWSASSGVVLSNQSYSAGVATATASVAGNGPETVTLTTASSNSACPSAVASKPLNINPTPVGTNTTMSSCPTSIGGPTAVFDLTSKNGTVTGGVTGVTVVGWYEGYNATTGAFTGSIASPTTYTSGSKTVYAQLSGTGSCLGVAQNALTLMPSPVGTNAMMSSCPTTAGGTTAVFDLTSKNGTVTGGVVGVTVAGWYETYAAGAFSNPITSPVTYTSGSKTVYAQLSGASSCLGVAQNALTLTPSPGRPDVTITEATLCGTLLAPSLTVNSPVTGTTYTLTQTGVAGSRTFAYPADGTTVVFLNLVAGKGFSIIATNAGCVSAATDCSNYTQSAPVGRSVPTVAPSPQQSIQTEAYPNPTSKDATINFSVPKTGHVLVSVYDALGRPVATLFDGEATAGEQRSVVLKGASLASGIYTYRVVADGKTRTNRVSLEK</sequence>
<protein>
    <recommendedName>
        <fullName evidence="1">Secretion system C-terminal sorting domain-containing protein</fullName>
    </recommendedName>
</protein>
<evidence type="ECO:0000313" key="2">
    <source>
        <dbReference type="EMBL" id="NKI91694.1"/>
    </source>
</evidence>
<feature type="domain" description="Secretion system C-terminal sorting" evidence="1">
    <location>
        <begin position="746"/>
        <end position="819"/>
    </location>
</feature>
<dbReference type="RefSeq" id="WP_168675253.1">
    <property type="nucleotide sequence ID" value="NZ_JAAVTK010000021.1"/>
</dbReference>
<dbReference type="Proteomes" id="UP000717634">
    <property type="component" value="Unassembled WGS sequence"/>
</dbReference>
<dbReference type="InterPro" id="IPR026444">
    <property type="entry name" value="Secre_tail"/>
</dbReference>
<proteinExistence type="predicted"/>
<dbReference type="Pfam" id="PF18962">
    <property type="entry name" value="Por_Secre_tail"/>
    <property type="match status" value="1"/>
</dbReference>
<accession>A0ABX1HP63</accession>
<evidence type="ECO:0000313" key="3">
    <source>
        <dbReference type="Proteomes" id="UP000717634"/>
    </source>
</evidence>